<keyword evidence="3" id="KW-0675">Receptor</keyword>
<reference evidence="4" key="1">
    <citation type="submission" date="2014-09" db="EMBL/GenBank/DDBJ databases">
        <authorList>
            <person name="Martin A.A."/>
        </authorList>
    </citation>
    <scope>NUCLEOTIDE SEQUENCE</scope>
    <source>
        <strain evidence="4">ED321</strain>
    </source>
</reference>
<organism evidence="3">
    <name type="scientific">Strongyloides ratti</name>
    <name type="common">Parasitic roundworm</name>
    <dbReference type="NCBI Taxonomy" id="34506"/>
    <lineage>
        <taxon>Eukaryota</taxon>
        <taxon>Metazoa</taxon>
        <taxon>Ecdysozoa</taxon>
        <taxon>Nematoda</taxon>
        <taxon>Chromadorea</taxon>
        <taxon>Rhabditida</taxon>
        <taxon>Tylenchina</taxon>
        <taxon>Panagrolaimomorpha</taxon>
        <taxon>Strongyloidoidea</taxon>
        <taxon>Strongyloididae</taxon>
        <taxon>Strongyloides</taxon>
    </lineage>
</organism>
<dbReference type="Gene3D" id="3.90.190.10">
    <property type="entry name" value="Protein tyrosine phosphatase superfamily"/>
    <property type="match status" value="1"/>
</dbReference>
<proteinExistence type="predicted"/>
<dbReference type="InterPro" id="IPR000242">
    <property type="entry name" value="PTP_cat"/>
</dbReference>
<name>A0A090KW55_STRRB</name>
<gene>
    <name evidence="3 5 6" type="ORF">SRAE_0000081100</name>
</gene>
<dbReference type="InterPro" id="IPR000387">
    <property type="entry name" value="Tyr_Pase_dom"/>
</dbReference>
<protein>
    <submittedName>
        <fullName evidence="3">Protein-tyrosine phosphatase, receptor/non-receptor type domain and Protein-tyrosine/Dual specificity phosphatase domain and Protein-tyrosine phosphatase, catalytic domain-containing protein</fullName>
    </submittedName>
</protein>
<dbReference type="InterPro" id="IPR029021">
    <property type="entry name" value="Prot-tyrosine_phosphatase-like"/>
</dbReference>
<dbReference type="EMBL" id="LN609481">
    <property type="protein sequence ID" value="CEF61700.1"/>
    <property type="molecule type" value="Genomic_DNA"/>
</dbReference>
<evidence type="ECO:0000313" key="5">
    <source>
        <dbReference type="WBParaSite" id="SRAE_0000081100.1"/>
    </source>
</evidence>
<evidence type="ECO:0000259" key="2">
    <source>
        <dbReference type="PROSITE" id="PS50056"/>
    </source>
</evidence>
<sequence>TLYGLYKRAVEICKNDYLVIQCSSGVGRSGTLAMIIHMIDTIDKENPFDPFKSLDFIRQHRYKGVQTISQFFLALCILYQHFEDDIKFVDRKLYDQFMELTQIVFDGEKLSYC</sequence>
<dbReference type="GO" id="GO:0004725">
    <property type="term" value="F:protein tyrosine phosphatase activity"/>
    <property type="evidence" value="ECO:0007669"/>
    <property type="project" value="InterPro"/>
</dbReference>
<dbReference type="OrthoDB" id="10253954at2759"/>
<dbReference type="WBParaSite" id="SRAE_0000081100.1">
    <property type="protein sequence ID" value="SRAE_0000081100.1"/>
    <property type="gene ID" value="WBGene00256571"/>
</dbReference>
<evidence type="ECO:0000259" key="1">
    <source>
        <dbReference type="PROSITE" id="PS50055"/>
    </source>
</evidence>
<accession>A0A090KW55</accession>
<dbReference type="SMART" id="SM00404">
    <property type="entry name" value="PTPc_motif"/>
    <property type="match status" value="1"/>
</dbReference>
<reference evidence="3" key="2">
    <citation type="submission" date="2014-09" db="EMBL/GenBank/DDBJ databases">
        <authorList>
            <person name="Aslett A.Martin."/>
        </authorList>
    </citation>
    <scope>NUCLEOTIDE SEQUENCE</scope>
    <source>
        <strain evidence="3">ED321 Heterogonic</strain>
    </source>
</reference>
<dbReference type="WormBase" id="SRAE_0000081100">
    <property type="protein sequence ID" value="SRP10558"/>
    <property type="gene ID" value="WBGene00256571"/>
</dbReference>
<dbReference type="InterPro" id="IPR003595">
    <property type="entry name" value="Tyr_Pase_cat"/>
</dbReference>
<evidence type="ECO:0000313" key="4">
    <source>
        <dbReference type="Proteomes" id="UP000035682"/>
    </source>
</evidence>
<keyword evidence="4" id="KW-1185">Reference proteome</keyword>
<dbReference type="AlphaFoldDB" id="A0A090KW55"/>
<dbReference type="RefSeq" id="XP_024500907.1">
    <property type="nucleotide sequence ID" value="XM_024646761.1"/>
</dbReference>
<dbReference type="Pfam" id="PF00102">
    <property type="entry name" value="Y_phosphatase"/>
    <property type="match status" value="1"/>
</dbReference>
<reference evidence="5" key="3">
    <citation type="submission" date="2020-12" db="UniProtKB">
        <authorList>
            <consortium name="WormBaseParasite"/>
        </authorList>
    </citation>
    <scope>IDENTIFICATION</scope>
</reference>
<dbReference type="SUPFAM" id="SSF52799">
    <property type="entry name" value="(Phosphotyrosine protein) phosphatases II"/>
    <property type="match status" value="1"/>
</dbReference>
<dbReference type="PROSITE" id="PS50055">
    <property type="entry name" value="TYR_PHOSPHATASE_PTP"/>
    <property type="match status" value="1"/>
</dbReference>
<evidence type="ECO:0000313" key="3">
    <source>
        <dbReference type="EMBL" id="CEF61700.1"/>
    </source>
</evidence>
<feature type="domain" description="Tyrosine-protein phosphatase" evidence="1">
    <location>
        <begin position="18"/>
        <end position="81"/>
    </location>
</feature>
<feature type="domain" description="Tyrosine specific protein phosphatases" evidence="2">
    <location>
        <begin position="18"/>
        <end position="72"/>
    </location>
</feature>
<dbReference type="CTD" id="36374067"/>
<dbReference type="GeneID" id="36374067"/>
<dbReference type="PRINTS" id="PR00700">
    <property type="entry name" value="PRTYPHPHTASE"/>
</dbReference>
<dbReference type="PROSITE" id="PS50056">
    <property type="entry name" value="TYR_PHOSPHATASE_2"/>
    <property type="match status" value="1"/>
</dbReference>
<dbReference type="Proteomes" id="UP000035682">
    <property type="component" value="Unplaced"/>
</dbReference>
<evidence type="ECO:0000313" key="6">
    <source>
        <dbReference type="WormBase" id="SRAE_0000081100"/>
    </source>
</evidence>
<feature type="non-terminal residue" evidence="3">
    <location>
        <position position="1"/>
    </location>
</feature>